<dbReference type="GO" id="GO:0005849">
    <property type="term" value="C:mRNA cleavage factor complex"/>
    <property type="evidence" value="ECO:0007669"/>
    <property type="project" value="UniProtKB-UniRule"/>
</dbReference>
<accession>A0A5C5G059</accession>
<keyword evidence="1" id="KW-0539">Nucleus</keyword>
<dbReference type="FunFam" id="3.90.79.10:FF:000005">
    <property type="entry name" value="Cleavage and polyadenylation specificity factor subunit 5"/>
    <property type="match status" value="1"/>
</dbReference>
<organism evidence="2 3">
    <name type="scientific">Rhodotorula diobovata</name>
    <dbReference type="NCBI Taxonomy" id="5288"/>
    <lineage>
        <taxon>Eukaryota</taxon>
        <taxon>Fungi</taxon>
        <taxon>Dikarya</taxon>
        <taxon>Basidiomycota</taxon>
        <taxon>Pucciniomycotina</taxon>
        <taxon>Microbotryomycetes</taxon>
        <taxon>Sporidiobolales</taxon>
        <taxon>Sporidiobolaceae</taxon>
        <taxon>Rhodotorula</taxon>
    </lineage>
</organism>
<keyword evidence="1" id="KW-0963">Cytoplasm</keyword>
<comment type="function">
    <text evidence="1">Component of the cleavage factor Im (CFIm) complex that functions as an activator of the pre-mRNA 3'-end cleavage and polyadenylation processing required for the maturation of pre-mRNA into functional mRNAs. CFIm contributes to the recruitment of multiprotein complexes on specific sequences on the pre-mRNA 3'-end, so called cleavage and polyadenylation signals (pA signals). Most pre-mRNAs contain multiple pA signals, resulting in alternative cleavage and polyadenylation (APA) producing mRNAs with variable 3'-end formation. The CFIm complex acts as a key regulator of cleavage and polyadenylation site choice during APA through its binding to 5'-UGUA-3' elements localized in the 3'-untranslated region (UTR) for a huge number of pre-mRNAs.</text>
</comment>
<comment type="subunit">
    <text evidence="1">Homodimer (via N- and C-terminus); binds RNA as homodimer. Component of the cleavage factor Im (CFIm) complex.</text>
</comment>
<sequence>MTTTLTLYPLSNYSFAVKEQQLEEDPSVVARLQRLENDYEQYGMRRTVEGIMLVHEHGHPHVLLLQVGQAFFKLPGDYLKPHESDEEGLKARMHLRLGPEPSTAEGVADNDMNGDGAESGGPHEWEVSDVIGHFWRPNFESFMYPYKPAHITKPKEIKTWQLIQLPESRVLTVPKNQKIVALPLFELYDNAVRYGPQLASLPALLSRVNFVYAS</sequence>
<dbReference type="OrthoDB" id="277288at2759"/>
<comment type="similarity">
    <text evidence="1">Belongs to the Nudix hydrolase family. CPSF5 subfamily.</text>
</comment>
<gene>
    <name evidence="2" type="ORF">DMC30DRAFT_393991</name>
</gene>
<dbReference type="GO" id="GO:0031124">
    <property type="term" value="P:mRNA 3'-end processing"/>
    <property type="evidence" value="ECO:0007669"/>
    <property type="project" value="InterPro"/>
</dbReference>
<comment type="subcellular location">
    <subcellularLocation>
        <location evidence="1">Nucleus</location>
    </subcellularLocation>
    <subcellularLocation>
        <location evidence="1">Cytoplasm</location>
    </subcellularLocation>
</comment>
<dbReference type="STRING" id="5288.A0A5C5G059"/>
<dbReference type="PIRSF" id="PIRSF017888">
    <property type="entry name" value="CPSF-25"/>
    <property type="match status" value="1"/>
</dbReference>
<dbReference type="InterPro" id="IPR016706">
    <property type="entry name" value="Cleav_polyA_spec_factor_su5"/>
</dbReference>
<proteinExistence type="inferred from homology"/>
<evidence type="ECO:0000313" key="3">
    <source>
        <dbReference type="Proteomes" id="UP000311382"/>
    </source>
</evidence>
<dbReference type="EMBL" id="SOZI01000036">
    <property type="protein sequence ID" value="TNY21822.1"/>
    <property type="molecule type" value="Genomic_DNA"/>
</dbReference>
<dbReference type="PANTHER" id="PTHR13047">
    <property type="entry name" value="PRE-MRNA CLEAVAGE FACTOR IM, 25KD SUBUNIT"/>
    <property type="match status" value="1"/>
</dbReference>
<dbReference type="Gene3D" id="3.90.79.10">
    <property type="entry name" value="Nucleoside Triphosphate Pyrophosphohydrolase"/>
    <property type="match status" value="1"/>
</dbReference>
<keyword evidence="3" id="KW-1185">Reference proteome</keyword>
<evidence type="ECO:0000256" key="1">
    <source>
        <dbReference type="PIRNR" id="PIRNR017888"/>
    </source>
</evidence>
<reference evidence="2 3" key="1">
    <citation type="submission" date="2019-03" db="EMBL/GenBank/DDBJ databases">
        <title>Rhodosporidium diobovatum UCD-FST 08-225 genome sequencing, assembly, and annotation.</title>
        <authorList>
            <person name="Fakankun I.U."/>
            <person name="Fristensky B."/>
            <person name="Levin D.B."/>
        </authorList>
    </citation>
    <scope>NUCLEOTIDE SEQUENCE [LARGE SCALE GENOMIC DNA]</scope>
    <source>
        <strain evidence="2 3">UCD-FST 08-225</strain>
    </source>
</reference>
<keyword evidence="1" id="KW-0507">mRNA processing</keyword>
<evidence type="ECO:0000313" key="2">
    <source>
        <dbReference type="EMBL" id="TNY21822.1"/>
    </source>
</evidence>
<dbReference type="GO" id="GO:0005737">
    <property type="term" value="C:cytoplasm"/>
    <property type="evidence" value="ECO:0007669"/>
    <property type="project" value="UniProtKB-SubCell"/>
</dbReference>
<dbReference type="Proteomes" id="UP000311382">
    <property type="component" value="Unassembled WGS sequence"/>
</dbReference>
<keyword evidence="1" id="KW-0694">RNA-binding</keyword>
<protein>
    <recommendedName>
        <fullName evidence="1">Cleavage and polyadenylation specificity factor subunit 5</fullName>
    </recommendedName>
</protein>
<dbReference type="CDD" id="cd18871">
    <property type="entry name" value="NUDIX_Cfim25_Nudt21"/>
    <property type="match status" value="1"/>
</dbReference>
<dbReference type="Pfam" id="PF13869">
    <property type="entry name" value="NUDIX_2"/>
    <property type="match status" value="1"/>
</dbReference>
<comment type="caution">
    <text evidence="2">The sequence shown here is derived from an EMBL/GenBank/DDBJ whole genome shotgun (WGS) entry which is preliminary data.</text>
</comment>
<dbReference type="GO" id="GO:0003729">
    <property type="term" value="F:mRNA binding"/>
    <property type="evidence" value="ECO:0007669"/>
    <property type="project" value="UniProtKB-UniRule"/>
</dbReference>
<dbReference type="AlphaFoldDB" id="A0A5C5G059"/>
<name>A0A5C5G059_9BASI</name>